<dbReference type="AlphaFoldDB" id="A0A4P6KCJ6"/>
<gene>
    <name evidence="3" type="ORF">EVS81_02525</name>
</gene>
<accession>A0A4P6KCJ6</accession>
<dbReference type="InterPro" id="IPR036182">
    <property type="entry name" value="PCuAC_sf"/>
</dbReference>
<dbReference type="KEGG" id="ltr:EVS81_02525"/>
<dbReference type="OrthoDB" id="9796962at2"/>
<evidence type="ECO:0000256" key="1">
    <source>
        <dbReference type="SAM" id="MobiDB-lite"/>
    </source>
</evidence>
<keyword evidence="4" id="KW-1185">Reference proteome</keyword>
<dbReference type="EMBL" id="CP035806">
    <property type="protein sequence ID" value="QBE47843.1"/>
    <property type="molecule type" value="Genomic_DNA"/>
</dbReference>
<feature type="compositionally biased region" description="Basic and acidic residues" evidence="1">
    <location>
        <begin position="188"/>
        <end position="213"/>
    </location>
</feature>
<sequence>MNRSTTPTTRPVAGAAARRRGALAAALAASLLLAGCSSPAGSGTAEAGAAVAPSADAAHGEPIALTDGWAKAGSGMTGVFGVLENRGDSEITLESVDSPAAGMVELHETVTSGAEATMREVEDGFAIPAGGSVVLEPGGNHIMFMDLAEPLLAGDEVPLVLHFDDGSTLEVTVLVKDFAGAQENYEGSDAHDDAGHDDAGHDDHAHDADHAEH</sequence>
<protein>
    <submittedName>
        <fullName evidence="3">Copper chaperone PCu(A)C</fullName>
    </submittedName>
</protein>
<proteinExistence type="predicted"/>
<dbReference type="PROSITE" id="PS51318">
    <property type="entry name" value="TAT"/>
    <property type="match status" value="1"/>
</dbReference>
<organism evidence="3 4">
    <name type="scientific">Leucobacter triazinivorans</name>
    <dbReference type="NCBI Taxonomy" id="1784719"/>
    <lineage>
        <taxon>Bacteria</taxon>
        <taxon>Bacillati</taxon>
        <taxon>Actinomycetota</taxon>
        <taxon>Actinomycetes</taxon>
        <taxon>Micrococcales</taxon>
        <taxon>Microbacteriaceae</taxon>
        <taxon>Leucobacter</taxon>
    </lineage>
</organism>
<evidence type="ECO:0000256" key="2">
    <source>
        <dbReference type="SAM" id="SignalP"/>
    </source>
</evidence>
<dbReference type="Pfam" id="PF04314">
    <property type="entry name" value="PCuAC"/>
    <property type="match status" value="1"/>
</dbReference>
<dbReference type="PANTHER" id="PTHR36302">
    <property type="entry name" value="BLR7088 PROTEIN"/>
    <property type="match status" value="1"/>
</dbReference>
<feature type="signal peptide" evidence="2">
    <location>
        <begin position="1"/>
        <end position="42"/>
    </location>
</feature>
<dbReference type="InterPro" id="IPR058248">
    <property type="entry name" value="Lxx211020-like"/>
</dbReference>
<dbReference type="InterPro" id="IPR007410">
    <property type="entry name" value="LpqE-like"/>
</dbReference>
<feature type="region of interest" description="Disordered" evidence="1">
    <location>
        <begin position="185"/>
        <end position="213"/>
    </location>
</feature>
<dbReference type="RefSeq" id="WP_130108994.1">
    <property type="nucleotide sequence ID" value="NZ_CP035806.1"/>
</dbReference>
<evidence type="ECO:0000313" key="4">
    <source>
        <dbReference type="Proteomes" id="UP000289260"/>
    </source>
</evidence>
<dbReference type="InterPro" id="IPR006311">
    <property type="entry name" value="TAT_signal"/>
</dbReference>
<name>A0A4P6KCJ6_9MICO</name>
<dbReference type="Proteomes" id="UP000289260">
    <property type="component" value="Chromosome"/>
</dbReference>
<reference evidence="3 4" key="1">
    <citation type="submission" date="2019-02" db="EMBL/GenBank/DDBJ databases">
        <authorList>
            <person name="Sun L."/>
            <person name="Pan D."/>
            <person name="Wu X."/>
        </authorList>
    </citation>
    <scope>NUCLEOTIDE SEQUENCE [LARGE SCALE GENOMIC DNA]</scope>
    <source>
        <strain evidence="3 4">JW-1</strain>
    </source>
</reference>
<evidence type="ECO:0000313" key="3">
    <source>
        <dbReference type="EMBL" id="QBE47843.1"/>
    </source>
</evidence>
<dbReference type="Gene3D" id="2.60.40.1890">
    <property type="entry name" value="PCu(A)C copper chaperone"/>
    <property type="match status" value="1"/>
</dbReference>
<dbReference type="SUPFAM" id="SSF110087">
    <property type="entry name" value="DR1885-like metal-binding protein"/>
    <property type="match status" value="1"/>
</dbReference>
<feature type="chain" id="PRO_5020184215" evidence="2">
    <location>
        <begin position="43"/>
        <end position="213"/>
    </location>
</feature>
<dbReference type="PANTHER" id="PTHR36302:SF1">
    <property type="entry name" value="COPPER CHAPERONE PCU(A)C"/>
    <property type="match status" value="1"/>
</dbReference>
<keyword evidence="2" id="KW-0732">Signal</keyword>